<accession>A0ACC0N3D1</accession>
<evidence type="ECO:0000313" key="1">
    <source>
        <dbReference type="EMBL" id="KAI8547212.1"/>
    </source>
</evidence>
<dbReference type="Proteomes" id="UP001062846">
    <property type="component" value="Chromosome 7"/>
</dbReference>
<proteinExistence type="predicted"/>
<gene>
    <name evidence="1" type="ORF">RHMOL_Rhmol07G0177700</name>
</gene>
<reference evidence="1" key="1">
    <citation type="submission" date="2022-02" db="EMBL/GenBank/DDBJ databases">
        <title>Plant Genome Project.</title>
        <authorList>
            <person name="Zhang R.-G."/>
        </authorList>
    </citation>
    <scope>NUCLEOTIDE SEQUENCE</scope>
    <source>
        <strain evidence="1">AT1</strain>
    </source>
</reference>
<dbReference type="EMBL" id="CM046394">
    <property type="protein sequence ID" value="KAI8547212.1"/>
    <property type="molecule type" value="Genomic_DNA"/>
</dbReference>
<keyword evidence="2" id="KW-1185">Reference proteome</keyword>
<evidence type="ECO:0000313" key="2">
    <source>
        <dbReference type="Proteomes" id="UP001062846"/>
    </source>
</evidence>
<sequence>MIKLLQIAPAELEAVLVTHPDILDAAVTAAKDEEVGEVPMAFVLKRQGSLLSEAAVIDYVAMQVAPYKEVRKLVFTHSIPRSAAGKILGWELRGLIFKI</sequence>
<comment type="caution">
    <text evidence="1">The sequence shown here is derived from an EMBL/GenBank/DDBJ whole genome shotgun (WGS) entry which is preliminary data.</text>
</comment>
<name>A0ACC0N3D1_RHOML</name>
<organism evidence="1 2">
    <name type="scientific">Rhododendron molle</name>
    <name type="common">Chinese azalea</name>
    <name type="synonym">Azalea mollis</name>
    <dbReference type="NCBI Taxonomy" id="49168"/>
    <lineage>
        <taxon>Eukaryota</taxon>
        <taxon>Viridiplantae</taxon>
        <taxon>Streptophyta</taxon>
        <taxon>Embryophyta</taxon>
        <taxon>Tracheophyta</taxon>
        <taxon>Spermatophyta</taxon>
        <taxon>Magnoliopsida</taxon>
        <taxon>eudicotyledons</taxon>
        <taxon>Gunneridae</taxon>
        <taxon>Pentapetalae</taxon>
        <taxon>asterids</taxon>
        <taxon>Ericales</taxon>
        <taxon>Ericaceae</taxon>
        <taxon>Ericoideae</taxon>
        <taxon>Rhodoreae</taxon>
        <taxon>Rhododendron</taxon>
    </lineage>
</organism>
<protein>
    <submittedName>
        <fullName evidence="1">Uncharacterized protein</fullName>
    </submittedName>
</protein>